<keyword evidence="8" id="KW-0862">Zinc</keyword>
<evidence type="ECO:0000313" key="15">
    <source>
        <dbReference type="Proteomes" id="UP001216907"/>
    </source>
</evidence>
<evidence type="ECO:0000256" key="4">
    <source>
        <dbReference type="ARBA" id="ARBA00022670"/>
    </source>
</evidence>
<evidence type="ECO:0000256" key="8">
    <source>
        <dbReference type="ARBA" id="ARBA00022833"/>
    </source>
</evidence>
<accession>A0ABT6FG42</accession>
<dbReference type="Pfam" id="PF02163">
    <property type="entry name" value="Peptidase_M50"/>
    <property type="match status" value="1"/>
</dbReference>
<evidence type="ECO:0000256" key="10">
    <source>
        <dbReference type="ARBA" id="ARBA00023049"/>
    </source>
</evidence>
<evidence type="ECO:0000256" key="9">
    <source>
        <dbReference type="ARBA" id="ARBA00022989"/>
    </source>
</evidence>
<evidence type="ECO:0000313" key="14">
    <source>
        <dbReference type="EMBL" id="MDG3006497.1"/>
    </source>
</evidence>
<keyword evidence="4" id="KW-0645">Protease</keyword>
<comment type="cofactor">
    <cofactor evidence="1">
        <name>Zn(2+)</name>
        <dbReference type="ChEBI" id="CHEBI:29105"/>
    </cofactor>
</comment>
<sequence>MSDLLTWSPIHLGRWFGTTVRVHISLIVFVASLLVTAPLEASRGSMAFHVGQAFAWSALFLLALALHEAAHALVARLVDCEQEDVHLWPLGNLVGPTTQSRNTNYMLVVVAGPFVSGTLALLVAAILGFAWDAQFAWHPLGKDLDAGAPWINGTVKAAPMTAPWLVGWFGYINYLIFLANLLPALPFDGGRLFRWFLANTAIGSARDSMVAPWTARTTAAILFLVGMVRLLIGQRWDGLTIIFLAVLIEMMVRSEARVLEDGGYFDDGVFGYDFSEGYTSLESSAAKVRPYRESAIKRWRRRRSDQRRQRRIMQEVAEERRMDEILDKLHREGRSALTDEEHRFLVRVSARFRNRQNTQD</sequence>
<feature type="transmembrane region" description="Helical" evidence="12">
    <location>
        <begin position="165"/>
        <end position="185"/>
    </location>
</feature>
<feature type="transmembrane region" description="Helical" evidence="12">
    <location>
        <begin position="213"/>
        <end position="232"/>
    </location>
</feature>
<feature type="transmembrane region" description="Helical" evidence="12">
    <location>
        <begin position="46"/>
        <end position="66"/>
    </location>
</feature>
<keyword evidence="6" id="KW-0479">Metal-binding</keyword>
<reference evidence="14 15" key="1">
    <citation type="submission" date="2023-03" db="EMBL/GenBank/DDBJ databases">
        <title>Paludisphaera mucosa sp. nov. a novel planctomycete from northern fen.</title>
        <authorList>
            <person name="Ivanova A."/>
        </authorList>
    </citation>
    <scope>NUCLEOTIDE SEQUENCE [LARGE SCALE GENOMIC DNA]</scope>
    <source>
        <strain evidence="14 15">Pla2</strain>
    </source>
</reference>
<feature type="domain" description="Peptidase M50" evidence="13">
    <location>
        <begin position="58"/>
        <end position="224"/>
    </location>
</feature>
<proteinExistence type="inferred from homology"/>
<evidence type="ECO:0000256" key="2">
    <source>
        <dbReference type="ARBA" id="ARBA00004141"/>
    </source>
</evidence>
<dbReference type="EMBL" id="JARRAG010000002">
    <property type="protein sequence ID" value="MDG3006497.1"/>
    <property type="molecule type" value="Genomic_DNA"/>
</dbReference>
<evidence type="ECO:0000256" key="5">
    <source>
        <dbReference type="ARBA" id="ARBA00022692"/>
    </source>
</evidence>
<feature type="transmembrane region" description="Helical" evidence="12">
    <location>
        <begin position="20"/>
        <end position="39"/>
    </location>
</feature>
<dbReference type="PANTHER" id="PTHR39188">
    <property type="entry name" value="MEMBRANE-ASSOCIATED ZINC METALLOPROTEASE M50B"/>
    <property type="match status" value="1"/>
</dbReference>
<protein>
    <recommendedName>
        <fullName evidence="13">Peptidase M50 domain-containing protein</fullName>
    </recommendedName>
</protein>
<evidence type="ECO:0000259" key="13">
    <source>
        <dbReference type="Pfam" id="PF02163"/>
    </source>
</evidence>
<keyword evidence="10" id="KW-0482">Metalloprotease</keyword>
<dbReference type="PANTHER" id="PTHR39188:SF3">
    <property type="entry name" value="STAGE IV SPORULATION PROTEIN FB"/>
    <property type="match status" value="1"/>
</dbReference>
<feature type="transmembrane region" description="Helical" evidence="12">
    <location>
        <begin position="105"/>
        <end position="131"/>
    </location>
</feature>
<keyword evidence="11 12" id="KW-0472">Membrane</keyword>
<keyword evidence="7" id="KW-0378">Hydrolase</keyword>
<evidence type="ECO:0000256" key="11">
    <source>
        <dbReference type="ARBA" id="ARBA00023136"/>
    </source>
</evidence>
<dbReference type="Proteomes" id="UP001216907">
    <property type="component" value="Unassembled WGS sequence"/>
</dbReference>
<dbReference type="InterPro" id="IPR008915">
    <property type="entry name" value="Peptidase_M50"/>
</dbReference>
<comment type="caution">
    <text evidence="14">The sequence shown here is derived from an EMBL/GenBank/DDBJ whole genome shotgun (WGS) entry which is preliminary data.</text>
</comment>
<evidence type="ECO:0000256" key="7">
    <source>
        <dbReference type="ARBA" id="ARBA00022801"/>
    </source>
</evidence>
<evidence type="ECO:0000256" key="6">
    <source>
        <dbReference type="ARBA" id="ARBA00022723"/>
    </source>
</evidence>
<evidence type="ECO:0000256" key="12">
    <source>
        <dbReference type="SAM" id="Phobius"/>
    </source>
</evidence>
<keyword evidence="5 12" id="KW-0812">Transmembrane</keyword>
<organism evidence="14 15">
    <name type="scientific">Paludisphaera mucosa</name>
    <dbReference type="NCBI Taxonomy" id="3030827"/>
    <lineage>
        <taxon>Bacteria</taxon>
        <taxon>Pseudomonadati</taxon>
        <taxon>Planctomycetota</taxon>
        <taxon>Planctomycetia</taxon>
        <taxon>Isosphaerales</taxon>
        <taxon>Isosphaeraceae</taxon>
        <taxon>Paludisphaera</taxon>
    </lineage>
</organism>
<comment type="subcellular location">
    <subcellularLocation>
        <location evidence="2">Membrane</location>
        <topology evidence="2">Multi-pass membrane protein</topology>
    </subcellularLocation>
</comment>
<name>A0ABT6FG42_9BACT</name>
<evidence type="ECO:0000256" key="3">
    <source>
        <dbReference type="ARBA" id="ARBA00007931"/>
    </source>
</evidence>
<evidence type="ECO:0000256" key="1">
    <source>
        <dbReference type="ARBA" id="ARBA00001947"/>
    </source>
</evidence>
<keyword evidence="15" id="KW-1185">Reference proteome</keyword>
<keyword evidence="9 12" id="KW-1133">Transmembrane helix</keyword>
<gene>
    <name evidence="14" type="ORF">PZE19_22225</name>
</gene>
<dbReference type="RefSeq" id="WP_277862793.1">
    <property type="nucleotide sequence ID" value="NZ_JARRAG010000002.1"/>
</dbReference>
<comment type="similarity">
    <text evidence="3">Belongs to the peptidase M50B family.</text>
</comment>